<name>A0A433DBS2_9FUNG</name>
<sequence length="157" mass="17539">MFDAKHFKTVANDSAITRDFGEDGRNFQTDPHFAIRPSIEQASTWTTGDVSTLDHLVTLSHAASIKVIWALKVPAKNWTHNLSAVNSIRKSNFDEIESIGRFPLVAVGTFTAFVREDTTHDQYSFKNTLAVIHVAVAELIAPTEDFCLLPPRNKTRI</sequence>
<reference evidence="1 2" key="1">
    <citation type="journal article" date="2018" name="New Phytol.">
        <title>Phylogenomics of Endogonaceae and evolution of mycorrhizas within Mucoromycota.</title>
        <authorList>
            <person name="Chang Y."/>
            <person name="Desiro A."/>
            <person name="Na H."/>
            <person name="Sandor L."/>
            <person name="Lipzen A."/>
            <person name="Clum A."/>
            <person name="Barry K."/>
            <person name="Grigoriev I.V."/>
            <person name="Martin F.M."/>
            <person name="Stajich J.E."/>
            <person name="Smith M.E."/>
            <person name="Bonito G."/>
            <person name="Spatafora J.W."/>
        </authorList>
    </citation>
    <scope>NUCLEOTIDE SEQUENCE [LARGE SCALE GENOMIC DNA]</scope>
    <source>
        <strain evidence="1 2">GMNB39</strain>
    </source>
</reference>
<protein>
    <submittedName>
        <fullName evidence="1">Uncharacterized protein</fullName>
    </submittedName>
</protein>
<dbReference type="EMBL" id="RBNI01003508">
    <property type="protein sequence ID" value="RUP48280.1"/>
    <property type="molecule type" value="Genomic_DNA"/>
</dbReference>
<evidence type="ECO:0000313" key="1">
    <source>
        <dbReference type="EMBL" id="RUP48280.1"/>
    </source>
</evidence>
<organism evidence="1 2">
    <name type="scientific">Jimgerdemannia flammicorona</name>
    <dbReference type="NCBI Taxonomy" id="994334"/>
    <lineage>
        <taxon>Eukaryota</taxon>
        <taxon>Fungi</taxon>
        <taxon>Fungi incertae sedis</taxon>
        <taxon>Mucoromycota</taxon>
        <taxon>Mucoromycotina</taxon>
        <taxon>Endogonomycetes</taxon>
        <taxon>Endogonales</taxon>
        <taxon>Endogonaceae</taxon>
        <taxon>Jimgerdemannia</taxon>
    </lineage>
</organism>
<accession>A0A433DBS2</accession>
<proteinExistence type="predicted"/>
<keyword evidence="2" id="KW-1185">Reference proteome</keyword>
<gene>
    <name evidence="1" type="ORF">BC936DRAFT_144759</name>
</gene>
<dbReference type="AlphaFoldDB" id="A0A433DBS2"/>
<evidence type="ECO:0000313" key="2">
    <source>
        <dbReference type="Proteomes" id="UP000268093"/>
    </source>
</evidence>
<dbReference type="Proteomes" id="UP000268093">
    <property type="component" value="Unassembled WGS sequence"/>
</dbReference>
<comment type="caution">
    <text evidence="1">The sequence shown here is derived from an EMBL/GenBank/DDBJ whole genome shotgun (WGS) entry which is preliminary data.</text>
</comment>